<gene>
    <name evidence="1" type="ORF">COO91_06913</name>
</gene>
<organism evidence="1 2">
    <name type="scientific">Nostoc flagelliforme CCNUN1</name>
    <dbReference type="NCBI Taxonomy" id="2038116"/>
    <lineage>
        <taxon>Bacteria</taxon>
        <taxon>Bacillati</taxon>
        <taxon>Cyanobacteriota</taxon>
        <taxon>Cyanophyceae</taxon>
        <taxon>Nostocales</taxon>
        <taxon>Nostocaceae</taxon>
        <taxon>Nostoc</taxon>
    </lineage>
</organism>
<dbReference type="KEGG" id="nfl:COO91_06913"/>
<evidence type="ECO:0000313" key="2">
    <source>
        <dbReference type="Proteomes" id="UP000232003"/>
    </source>
</evidence>
<reference evidence="1 2" key="1">
    <citation type="submission" date="2017-11" db="EMBL/GenBank/DDBJ databases">
        <title>Complete genome of a free-living desiccation-tolerant cyanobacterium and its photosynthetic adaptation to extreme terrestrial habitat.</title>
        <authorList>
            <person name="Shang J."/>
        </authorList>
    </citation>
    <scope>NUCLEOTIDE SEQUENCE [LARGE SCALE GENOMIC DNA]</scope>
    <source>
        <strain evidence="1 2">CCNUN1</strain>
    </source>
</reference>
<dbReference type="Proteomes" id="UP000232003">
    <property type="component" value="Chromosome"/>
</dbReference>
<dbReference type="EMBL" id="CP024785">
    <property type="protein sequence ID" value="AUB40877.1"/>
    <property type="molecule type" value="Genomic_DNA"/>
</dbReference>
<name>A0A2K8SZK8_9NOSO</name>
<proteinExistence type="predicted"/>
<protein>
    <submittedName>
        <fullName evidence="1">Uncharacterized protein</fullName>
    </submittedName>
</protein>
<keyword evidence="2" id="KW-1185">Reference proteome</keyword>
<sequence length="74" mass="8229">MAVLIVTQLDEYLIYWLVIAYKWGVGSGEEAGELLAGSKGEEFSPQQEQHPAPLPLFNAQFPIVKNLAIAEDQR</sequence>
<dbReference type="RefSeq" id="WP_100901452.1">
    <property type="nucleotide sequence ID" value="NZ_CAWNNC010000001.1"/>
</dbReference>
<accession>A0A2K8SZK8</accession>
<dbReference type="AlphaFoldDB" id="A0A2K8SZK8"/>
<evidence type="ECO:0000313" key="1">
    <source>
        <dbReference type="EMBL" id="AUB40877.1"/>
    </source>
</evidence>